<dbReference type="InterPro" id="IPR003488">
    <property type="entry name" value="DprA"/>
</dbReference>
<reference evidence="4 5" key="1">
    <citation type="journal article" date="2015" name="Nature">
        <title>rRNA introns, odd ribosomes, and small enigmatic genomes across a large radiation of phyla.</title>
        <authorList>
            <person name="Brown C.T."/>
            <person name="Hug L.A."/>
            <person name="Thomas B.C."/>
            <person name="Sharon I."/>
            <person name="Castelle C.J."/>
            <person name="Singh A."/>
            <person name="Wilkins M.J."/>
            <person name="Williams K.H."/>
            <person name="Banfield J.F."/>
        </authorList>
    </citation>
    <scope>NUCLEOTIDE SEQUENCE [LARGE SCALE GENOMIC DNA]</scope>
</reference>
<dbReference type="AlphaFoldDB" id="A0A0G0GZM2"/>
<dbReference type="NCBIfam" id="TIGR00732">
    <property type="entry name" value="dprA"/>
    <property type="match status" value="1"/>
</dbReference>
<organism evidence="4 5">
    <name type="scientific">Candidatus Nomurabacteria bacterium GW2011_GWB1_37_5</name>
    <dbReference type="NCBI Taxonomy" id="1618742"/>
    <lineage>
        <taxon>Bacteria</taxon>
        <taxon>Candidatus Nomuraibacteriota</taxon>
    </lineage>
</organism>
<accession>A0A0G0GZM2</accession>
<dbReference type="SUPFAM" id="SSF102405">
    <property type="entry name" value="MCP/YpsA-like"/>
    <property type="match status" value="1"/>
</dbReference>
<feature type="domain" description="DprA winged helix" evidence="3">
    <location>
        <begin position="232"/>
        <end position="280"/>
    </location>
</feature>
<dbReference type="PATRIC" id="fig|1618742.3.peg.285"/>
<evidence type="ECO:0000256" key="1">
    <source>
        <dbReference type="ARBA" id="ARBA00006525"/>
    </source>
</evidence>
<feature type="domain" description="Smf/DprA SLOG" evidence="2">
    <location>
        <begin position="4"/>
        <end position="213"/>
    </location>
</feature>
<evidence type="ECO:0000259" key="2">
    <source>
        <dbReference type="Pfam" id="PF02481"/>
    </source>
</evidence>
<dbReference type="InterPro" id="IPR057666">
    <property type="entry name" value="DrpA_SLOG"/>
</dbReference>
<dbReference type="Pfam" id="PF02481">
    <property type="entry name" value="DNA_processg_A"/>
    <property type="match status" value="1"/>
</dbReference>
<dbReference type="Gene3D" id="1.10.10.10">
    <property type="entry name" value="Winged helix-like DNA-binding domain superfamily/Winged helix DNA-binding domain"/>
    <property type="match status" value="1"/>
</dbReference>
<evidence type="ECO:0000313" key="4">
    <source>
        <dbReference type="EMBL" id="KKQ35487.1"/>
    </source>
</evidence>
<comment type="similarity">
    <text evidence="1">Belongs to the DprA/Smf family.</text>
</comment>
<dbReference type="Proteomes" id="UP000033876">
    <property type="component" value="Unassembled WGS sequence"/>
</dbReference>
<evidence type="ECO:0000259" key="3">
    <source>
        <dbReference type="Pfam" id="PF17782"/>
    </source>
</evidence>
<dbReference type="InterPro" id="IPR036388">
    <property type="entry name" value="WH-like_DNA-bd_sf"/>
</dbReference>
<dbReference type="EMBL" id="LBTF01000013">
    <property type="protein sequence ID" value="KKQ35487.1"/>
    <property type="molecule type" value="Genomic_DNA"/>
</dbReference>
<gene>
    <name evidence="4" type="ORF">US50_C0013G0001</name>
</gene>
<dbReference type="GO" id="GO:0009294">
    <property type="term" value="P:DNA-mediated transformation"/>
    <property type="evidence" value="ECO:0007669"/>
    <property type="project" value="InterPro"/>
</dbReference>
<dbReference type="Gene3D" id="3.40.50.450">
    <property type="match status" value="1"/>
</dbReference>
<name>A0A0G0GZM2_9BACT</name>
<proteinExistence type="inferred from homology"/>
<sequence length="286" mass="31149">MIKTLSKNEIPAALNEIPEPPEKLYILGELPDENNIYLTVVGSRKHTSYGKDVCEALIEGLRGQRVVIVSGLALGIDSIAHTAALNAGLRTISFPGSGLDESVLYPASNRYLAKQIVESGGCLISEFDPKFKPTPWSFLQRNRLMAGISKAVLIIEAEQKSGTLVTARLGLDYNRDVLVVPGSIHSHASKGTNSLIRQGATPITGVDDLFEALGLKIPDKGEKQQRLFADCTTDEKKILEFLVEPKSRDDLVRELGLPTPTANALLSIMEIKDMIKESGGLIQRNF</sequence>
<dbReference type="InterPro" id="IPR041614">
    <property type="entry name" value="DprA_WH"/>
</dbReference>
<dbReference type="PANTHER" id="PTHR43022:SF1">
    <property type="entry name" value="PROTEIN SMF"/>
    <property type="match status" value="1"/>
</dbReference>
<comment type="caution">
    <text evidence="4">The sequence shown here is derived from an EMBL/GenBank/DDBJ whole genome shotgun (WGS) entry which is preliminary data.</text>
</comment>
<dbReference type="PANTHER" id="PTHR43022">
    <property type="entry name" value="PROTEIN SMF"/>
    <property type="match status" value="1"/>
</dbReference>
<evidence type="ECO:0000313" key="5">
    <source>
        <dbReference type="Proteomes" id="UP000033876"/>
    </source>
</evidence>
<dbReference type="Pfam" id="PF17782">
    <property type="entry name" value="WHD_DprA"/>
    <property type="match status" value="1"/>
</dbReference>
<protein>
    <submittedName>
        <fullName evidence="4">Protecting protein DprA protein</fullName>
    </submittedName>
</protein>